<keyword evidence="2" id="KW-1185">Reference proteome</keyword>
<organism evidence="1 2">
    <name type="scientific">Daphnia pulex</name>
    <name type="common">Water flea</name>
    <dbReference type="NCBI Taxonomy" id="6669"/>
    <lineage>
        <taxon>Eukaryota</taxon>
        <taxon>Metazoa</taxon>
        <taxon>Ecdysozoa</taxon>
        <taxon>Arthropoda</taxon>
        <taxon>Crustacea</taxon>
        <taxon>Branchiopoda</taxon>
        <taxon>Diplostraca</taxon>
        <taxon>Cladocera</taxon>
        <taxon>Anomopoda</taxon>
        <taxon>Daphniidae</taxon>
        <taxon>Daphnia</taxon>
    </lineage>
</organism>
<dbReference type="EMBL" id="GL732539">
    <property type="protein sequence ID" value="EFX82652.1"/>
    <property type="molecule type" value="Genomic_DNA"/>
</dbReference>
<gene>
    <name evidence="1" type="ORF">DAPPUDRAFT_101321</name>
</gene>
<evidence type="ECO:0000313" key="1">
    <source>
        <dbReference type="EMBL" id="EFX82652.1"/>
    </source>
</evidence>
<sequence length="222" mass="24226">MQRLLRVFIMNISVCFLEKIPTDILESMLDLLLDRRGTSTNVLLHPYLQDVRSYSFTASALLMLLHVKFSCFTGQLVHFNCCDKPAITHQGIMARFICRGDVEKTDTKNVASVSKMSAANHHLLLVICFVLVNPLAATPLFPHVSSVARAALFGLVVYLPRGRTVAPAPDSPKGPVRQCTIGTSPLVDTVMDSRGCAFHLLPSPCQPGLVSNGKSHLGHGSF</sequence>
<dbReference type="PhylomeDB" id="E9GD10"/>
<proteinExistence type="predicted"/>
<accession>E9GD10</accession>
<dbReference type="InParanoid" id="E9GD10"/>
<dbReference type="KEGG" id="dpx:DAPPUDRAFT_101321"/>
<evidence type="ECO:0000313" key="2">
    <source>
        <dbReference type="Proteomes" id="UP000000305"/>
    </source>
</evidence>
<dbReference type="AlphaFoldDB" id="E9GD10"/>
<protein>
    <submittedName>
        <fullName evidence="1">Uncharacterized protein</fullName>
    </submittedName>
</protein>
<name>E9GD10_DAPPU</name>
<dbReference type="HOGENOM" id="CLU_108642_0_0_1"/>
<dbReference type="Proteomes" id="UP000000305">
    <property type="component" value="Unassembled WGS sequence"/>
</dbReference>
<reference evidence="1 2" key="1">
    <citation type="journal article" date="2011" name="Science">
        <title>The ecoresponsive genome of Daphnia pulex.</title>
        <authorList>
            <person name="Colbourne J.K."/>
            <person name="Pfrender M.E."/>
            <person name="Gilbert D."/>
            <person name="Thomas W.K."/>
            <person name="Tucker A."/>
            <person name="Oakley T.H."/>
            <person name="Tokishita S."/>
            <person name="Aerts A."/>
            <person name="Arnold G.J."/>
            <person name="Basu M.K."/>
            <person name="Bauer D.J."/>
            <person name="Caceres C.E."/>
            <person name="Carmel L."/>
            <person name="Casola C."/>
            <person name="Choi J.H."/>
            <person name="Detter J.C."/>
            <person name="Dong Q."/>
            <person name="Dusheyko S."/>
            <person name="Eads B.D."/>
            <person name="Frohlich T."/>
            <person name="Geiler-Samerotte K.A."/>
            <person name="Gerlach D."/>
            <person name="Hatcher P."/>
            <person name="Jogdeo S."/>
            <person name="Krijgsveld J."/>
            <person name="Kriventseva E.V."/>
            <person name="Kultz D."/>
            <person name="Laforsch C."/>
            <person name="Lindquist E."/>
            <person name="Lopez J."/>
            <person name="Manak J.R."/>
            <person name="Muller J."/>
            <person name="Pangilinan J."/>
            <person name="Patwardhan R.P."/>
            <person name="Pitluck S."/>
            <person name="Pritham E.J."/>
            <person name="Rechtsteiner A."/>
            <person name="Rho M."/>
            <person name="Rogozin I.B."/>
            <person name="Sakarya O."/>
            <person name="Salamov A."/>
            <person name="Schaack S."/>
            <person name="Shapiro H."/>
            <person name="Shiga Y."/>
            <person name="Skalitzky C."/>
            <person name="Smith Z."/>
            <person name="Souvorov A."/>
            <person name="Sung W."/>
            <person name="Tang Z."/>
            <person name="Tsuchiya D."/>
            <person name="Tu H."/>
            <person name="Vos H."/>
            <person name="Wang M."/>
            <person name="Wolf Y.I."/>
            <person name="Yamagata H."/>
            <person name="Yamada T."/>
            <person name="Ye Y."/>
            <person name="Shaw J.R."/>
            <person name="Andrews J."/>
            <person name="Crease T.J."/>
            <person name="Tang H."/>
            <person name="Lucas S.M."/>
            <person name="Robertson H.M."/>
            <person name="Bork P."/>
            <person name="Koonin E.V."/>
            <person name="Zdobnov E.M."/>
            <person name="Grigoriev I.V."/>
            <person name="Lynch M."/>
            <person name="Boore J.L."/>
        </authorList>
    </citation>
    <scope>NUCLEOTIDE SEQUENCE [LARGE SCALE GENOMIC DNA]</scope>
</reference>